<dbReference type="GO" id="GO:0045039">
    <property type="term" value="P:protein insertion into mitochondrial inner membrane"/>
    <property type="evidence" value="ECO:0007669"/>
    <property type="project" value="InterPro"/>
</dbReference>
<dbReference type="OrthoDB" id="1913277at2759"/>
<reference evidence="5 6" key="1">
    <citation type="submission" date="2011-10" db="EMBL/GenBank/DDBJ databases">
        <authorList>
            <person name="Genoscope - CEA"/>
        </authorList>
    </citation>
    <scope>NUCLEOTIDE SEQUENCE [LARGE SCALE GENOMIC DNA]</scope>
    <source>
        <strain evidence="5 6">RCC 1105</strain>
    </source>
</reference>
<dbReference type="InterPro" id="IPR039175">
    <property type="entry name" value="TIM22"/>
</dbReference>
<accession>K8EZ93</accession>
<dbReference type="PANTHER" id="PTHR14110">
    <property type="entry name" value="MITOCHONDRIAL IMPORT INNER MEMBRANE TRANSLOCASE SUBUNIT TIM22"/>
    <property type="match status" value="1"/>
</dbReference>
<dbReference type="PANTHER" id="PTHR14110:SF18">
    <property type="entry name" value="OUTER ENVELOPE PORE PROTEIN 16-3, CHLOROPLASTIC_MITOCHONDRIAL"/>
    <property type="match status" value="1"/>
</dbReference>
<comment type="subcellular location">
    <subcellularLocation>
        <location evidence="1">Membrane</location>
        <topology evidence="1">Multi-pass membrane protein</topology>
    </subcellularLocation>
</comment>
<dbReference type="RefSeq" id="XP_007515699.1">
    <property type="nucleotide sequence ID" value="XM_007515637.1"/>
</dbReference>
<keyword evidence="2" id="KW-0812">Transmembrane</keyword>
<gene>
    <name evidence="5" type="ORF">Bathy01g03140</name>
</gene>
<protein>
    <recommendedName>
        <fullName evidence="7">NADH dehydrogenase [ubiquinone] 1 alpha subcomplex subunit 11</fullName>
    </recommendedName>
</protein>
<dbReference type="GO" id="GO:0042721">
    <property type="term" value="C:TIM22 mitochondrial import inner membrane insertion complex"/>
    <property type="evidence" value="ECO:0007669"/>
    <property type="project" value="InterPro"/>
</dbReference>
<evidence type="ECO:0000256" key="2">
    <source>
        <dbReference type="ARBA" id="ARBA00022692"/>
    </source>
</evidence>
<dbReference type="Proteomes" id="UP000198341">
    <property type="component" value="Chromosome 1"/>
</dbReference>
<evidence type="ECO:0000256" key="4">
    <source>
        <dbReference type="ARBA" id="ARBA00023136"/>
    </source>
</evidence>
<proteinExistence type="predicted"/>
<dbReference type="STRING" id="41875.K8EZ93"/>
<dbReference type="EMBL" id="FO082278">
    <property type="protein sequence ID" value="CCO14578.1"/>
    <property type="molecule type" value="Genomic_DNA"/>
</dbReference>
<dbReference type="KEGG" id="bpg:Bathy01g03140"/>
<dbReference type="Pfam" id="PF02466">
    <property type="entry name" value="Tim17"/>
    <property type="match status" value="1"/>
</dbReference>
<dbReference type="GeneID" id="19018049"/>
<keyword evidence="3" id="KW-1133">Transmembrane helix</keyword>
<sequence>MSGDEHQPPPPKVSASDLDCFTRVCNASVAMFGIGSIIGAVKATWAEAPLTIQRGQTLAAVRNTGSYMANSGGVFAAVGAMYTGTSCLSKSIRGKDDFWNGVYGGLAAGTVMGLKAKKVGVAVGAGVAFAAASASVDGTGEKVRGDGLFDDNATPGRVYFPYDEIKK</sequence>
<evidence type="ECO:0008006" key="7">
    <source>
        <dbReference type="Google" id="ProtNLM"/>
    </source>
</evidence>
<evidence type="ECO:0000256" key="3">
    <source>
        <dbReference type="ARBA" id="ARBA00022989"/>
    </source>
</evidence>
<keyword evidence="6" id="KW-1185">Reference proteome</keyword>
<keyword evidence="4" id="KW-0472">Membrane</keyword>
<evidence type="ECO:0000256" key="1">
    <source>
        <dbReference type="ARBA" id="ARBA00004141"/>
    </source>
</evidence>
<name>K8EZ93_9CHLO</name>
<evidence type="ECO:0000313" key="6">
    <source>
        <dbReference type="Proteomes" id="UP000198341"/>
    </source>
</evidence>
<dbReference type="eggNOG" id="KOG3225">
    <property type="taxonomic scope" value="Eukaryota"/>
</dbReference>
<evidence type="ECO:0000313" key="5">
    <source>
        <dbReference type="EMBL" id="CCO14578.1"/>
    </source>
</evidence>
<dbReference type="AlphaFoldDB" id="K8EZ93"/>
<organism evidence="5 6">
    <name type="scientific">Bathycoccus prasinos</name>
    <dbReference type="NCBI Taxonomy" id="41875"/>
    <lineage>
        <taxon>Eukaryota</taxon>
        <taxon>Viridiplantae</taxon>
        <taxon>Chlorophyta</taxon>
        <taxon>Mamiellophyceae</taxon>
        <taxon>Mamiellales</taxon>
        <taxon>Bathycoccaceae</taxon>
        <taxon>Bathycoccus</taxon>
    </lineage>
</organism>